<dbReference type="PROSITE" id="PS51841">
    <property type="entry name" value="LTD"/>
    <property type="match status" value="1"/>
</dbReference>
<dbReference type="InterPro" id="IPR013424">
    <property type="entry name" value="Ice-binding_C"/>
</dbReference>
<dbReference type="Pfam" id="PF00932">
    <property type="entry name" value="LTD"/>
    <property type="match status" value="1"/>
</dbReference>
<gene>
    <name evidence="2" type="ORF">NG895_03325</name>
</gene>
<feature type="domain" description="LTD" evidence="1">
    <location>
        <begin position="7"/>
        <end position="147"/>
    </location>
</feature>
<proteinExistence type="predicted"/>
<organism evidence="2 3">
    <name type="scientific">Aeoliella straminimaris</name>
    <dbReference type="NCBI Taxonomy" id="2954799"/>
    <lineage>
        <taxon>Bacteria</taxon>
        <taxon>Pseudomonadati</taxon>
        <taxon>Planctomycetota</taxon>
        <taxon>Planctomycetia</taxon>
        <taxon>Pirellulales</taxon>
        <taxon>Lacipirellulaceae</taxon>
        <taxon>Aeoliella</taxon>
    </lineage>
</organism>
<keyword evidence="3" id="KW-1185">Reference proteome</keyword>
<comment type="caution">
    <text evidence="2">The sequence shown here is derived from an EMBL/GenBank/DDBJ whole genome shotgun (WGS) entry which is preliminary data.</text>
</comment>
<dbReference type="EMBL" id="JAMXLR010000015">
    <property type="protein sequence ID" value="MCO6042931.1"/>
    <property type="molecule type" value="Genomic_DNA"/>
</dbReference>
<dbReference type="InterPro" id="IPR001322">
    <property type="entry name" value="Lamin_tail_dom"/>
</dbReference>
<reference evidence="2" key="1">
    <citation type="submission" date="2022-06" db="EMBL/GenBank/DDBJ databases">
        <title>Aeoliella straminimaris, a novel planctomycete from sediments.</title>
        <authorList>
            <person name="Vitorino I.R."/>
            <person name="Lage O.M."/>
        </authorList>
    </citation>
    <scope>NUCLEOTIDE SEQUENCE</scope>
    <source>
        <strain evidence="2">ICT_H6.2</strain>
    </source>
</reference>
<name>A0A9X2FF45_9BACT</name>
<evidence type="ECO:0000313" key="3">
    <source>
        <dbReference type="Proteomes" id="UP001155241"/>
    </source>
</evidence>
<dbReference type="AlphaFoldDB" id="A0A9X2FF45"/>
<evidence type="ECO:0000313" key="2">
    <source>
        <dbReference type="EMBL" id="MCO6042931.1"/>
    </source>
</evidence>
<dbReference type="RefSeq" id="WP_252851031.1">
    <property type="nucleotide sequence ID" value="NZ_JAMXLR010000015.1"/>
</dbReference>
<dbReference type="Pfam" id="PF07589">
    <property type="entry name" value="PEP-CTERM"/>
    <property type="match status" value="1"/>
</dbReference>
<evidence type="ECO:0000259" key="1">
    <source>
        <dbReference type="PROSITE" id="PS51841"/>
    </source>
</evidence>
<protein>
    <submittedName>
        <fullName evidence="2">Lamin tail domain-containing protein</fullName>
    </submittedName>
</protein>
<dbReference type="Proteomes" id="UP001155241">
    <property type="component" value="Unassembled WGS sequence"/>
</dbReference>
<sequence length="234" mass="24294">MKLGTLRWLSTLAVVFGLVQVANAEIMITELRTKSQFDPEDYFELTNTGAAAVDITGWKFDDESADLAEAAALEGITSIVPGESVVFFQLATADAAADETVFRDAWGGLSGVQVGYYDGAGLGKGDTINLFDAGDNLVLTLKYGVSSPEETHAGDWAAGNFDGSDTYENQSAVWVPGSDPQQFVLAAPGVLGSFADSMGDYGSPGSVGAVPEPATCLLAGLALAGLVAVRKRLA</sequence>
<accession>A0A9X2FF45</accession>